<dbReference type="AlphaFoldDB" id="A0A0N5B646"/>
<dbReference type="GO" id="GO:0005886">
    <property type="term" value="C:plasma membrane"/>
    <property type="evidence" value="ECO:0007669"/>
    <property type="project" value="TreeGrafter"/>
</dbReference>
<proteinExistence type="predicted"/>
<feature type="transmembrane region" description="Helical" evidence="6">
    <location>
        <begin position="146"/>
        <end position="167"/>
    </location>
</feature>
<keyword evidence="8" id="KW-1185">Reference proteome</keyword>
<protein>
    <submittedName>
        <fullName evidence="9">TLC domain-containing protein</fullName>
    </submittedName>
</protein>
<feature type="transmembrane region" description="Helical" evidence="6">
    <location>
        <begin position="116"/>
        <end position="134"/>
    </location>
</feature>
<feature type="transmembrane region" description="Helical" evidence="6">
    <location>
        <begin position="22"/>
        <end position="46"/>
    </location>
</feature>
<feature type="transmembrane region" description="Helical" evidence="6">
    <location>
        <begin position="173"/>
        <end position="190"/>
    </location>
</feature>
<keyword evidence="3 6" id="KW-1133">Transmembrane helix</keyword>
<evidence type="ECO:0000313" key="8">
    <source>
        <dbReference type="Proteomes" id="UP000046392"/>
    </source>
</evidence>
<evidence type="ECO:0000259" key="7">
    <source>
        <dbReference type="PROSITE" id="PS50922"/>
    </source>
</evidence>
<dbReference type="Proteomes" id="UP000046392">
    <property type="component" value="Unplaced"/>
</dbReference>
<dbReference type="WBParaSite" id="SPAL_0000153500.2">
    <property type="protein sequence ID" value="SPAL_0000153500.2"/>
    <property type="gene ID" value="SPAL_0000153500"/>
</dbReference>
<evidence type="ECO:0000256" key="4">
    <source>
        <dbReference type="ARBA" id="ARBA00023136"/>
    </source>
</evidence>
<feature type="domain" description="TLC" evidence="7">
    <location>
        <begin position="77"/>
        <end position="274"/>
    </location>
</feature>
<keyword evidence="4 5" id="KW-0472">Membrane</keyword>
<dbReference type="Pfam" id="PF03798">
    <property type="entry name" value="TRAM_LAG1_CLN8"/>
    <property type="match status" value="1"/>
</dbReference>
<organism evidence="8 9">
    <name type="scientific">Strongyloides papillosus</name>
    <name type="common">Intestinal threadworm</name>
    <dbReference type="NCBI Taxonomy" id="174720"/>
    <lineage>
        <taxon>Eukaryota</taxon>
        <taxon>Metazoa</taxon>
        <taxon>Ecdysozoa</taxon>
        <taxon>Nematoda</taxon>
        <taxon>Chromadorea</taxon>
        <taxon>Rhabditida</taxon>
        <taxon>Tylenchina</taxon>
        <taxon>Panagrolaimomorpha</taxon>
        <taxon>Strongyloidoidea</taxon>
        <taxon>Strongyloididae</taxon>
        <taxon>Strongyloides</taxon>
    </lineage>
</organism>
<dbReference type="GO" id="GO:0071709">
    <property type="term" value="P:membrane assembly"/>
    <property type="evidence" value="ECO:0007669"/>
    <property type="project" value="TreeGrafter"/>
</dbReference>
<feature type="transmembrane region" description="Helical" evidence="6">
    <location>
        <begin position="241"/>
        <end position="267"/>
    </location>
</feature>
<dbReference type="PANTHER" id="PTHR13439:SF4">
    <property type="entry name" value="TLC DOMAIN-CONTAINING PROTEIN"/>
    <property type="match status" value="1"/>
</dbReference>
<dbReference type="GO" id="GO:0055091">
    <property type="term" value="P:phospholipid homeostasis"/>
    <property type="evidence" value="ECO:0007669"/>
    <property type="project" value="TreeGrafter"/>
</dbReference>
<dbReference type="PROSITE" id="PS50922">
    <property type="entry name" value="TLC"/>
    <property type="match status" value="1"/>
</dbReference>
<sequence>MSHNDTLQKNDAQQDRMTNENIQIIVTVISSILFFRLATYIVRWYFFKNLLFKTRNYFESTKKSKEDGTYFAHVQHNKKWRISNECISCFHAFICSIWLFFNIIHYFDTSINNESLYVHSFGLMFMMIFGYIISDSIDMLANERSIRVYVLIFHHTLVAIGCLYPVILKHFGGIVIIGFLMEVNSIFLHIRSLLNYSGYSKARLSFKMLAFINILTFILFRFIPNLYLIYFIIVITNNVPWYETFACCLVSVGLLTTNTVLFYRLLVADNFLTIRKRNPVDFEEQSLLDHNNQLSIPTTPFLTAPTTPETVTIGTQTINS</sequence>
<feature type="transmembrane region" description="Helical" evidence="6">
    <location>
        <begin position="86"/>
        <end position="104"/>
    </location>
</feature>
<evidence type="ECO:0000256" key="3">
    <source>
        <dbReference type="ARBA" id="ARBA00022989"/>
    </source>
</evidence>
<keyword evidence="2 5" id="KW-0812">Transmembrane</keyword>
<dbReference type="PANTHER" id="PTHR13439">
    <property type="entry name" value="CT120 PROTEIN"/>
    <property type="match status" value="1"/>
</dbReference>
<feature type="transmembrane region" description="Helical" evidence="6">
    <location>
        <begin position="211"/>
        <end position="235"/>
    </location>
</feature>
<dbReference type="GO" id="GO:0007009">
    <property type="term" value="P:plasma membrane organization"/>
    <property type="evidence" value="ECO:0007669"/>
    <property type="project" value="TreeGrafter"/>
</dbReference>
<dbReference type="GO" id="GO:0097035">
    <property type="term" value="P:regulation of membrane lipid distribution"/>
    <property type="evidence" value="ECO:0007669"/>
    <property type="project" value="TreeGrafter"/>
</dbReference>
<name>A0A0N5B646_STREA</name>
<evidence type="ECO:0000256" key="2">
    <source>
        <dbReference type="ARBA" id="ARBA00022692"/>
    </source>
</evidence>
<evidence type="ECO:0000256" key="6">
    <source>
        <dbReference type="SAM" id="Phobius"/>
    </source>
</evidence>
<comment type="subcellular location">
    <subcellularLocation>
        <location evidence="1">Membrane</location>
        <topology evidence="1">Multi-pass membrane protein</topology>
    </subcellularLocation>
</comment>
<evidence type="ECO:0000256" key="1">
    <source>
        <dbReference type="ARBA" id="ARBA00004141"/>
    </source>
</evidence>
<dbReference type="InterPro" id="IPR050846">
    <property type="entry name" value="TLCD"/>
</dbReference>
<evidence type="ECO:0000313" key="9">
    <source>
        <dbReference type="WBParaSite" id="SPAL_0000153500.2"/>
    </source>
</evidence>
<dbReference type="InterPro" id="IPR006634">
    <property type="entry name" value="TLC-dom"/>
</dbReference>
<accession>A0A0N5B646</accession>
<evidence type="ECO:0000256" key="5">
    <source>
        <dbReference type="PROSITE-ProRule" id="PRU00205"/>
    </source>
</evidence>
<reference evidence="9" key="1">
    <citation type="submission" date="2017-02" db="UniProtKB">
        <authorList>
            <consortium name="WormBaseParasite"/>
        </authorList>
    </citation>
    <scope>IDENTIFICATION</scope>
</reference>
<dbReference type="SMART" id="SM00724">
    <property type="entry name" value="TLC"/>
    <property type="match status" value="1"/>
</dbReference>